<dbReference type="PROSITE" id="PS00624">
    <property type="entry name" value="GMC_OXRED_2"/>
    <property type="match status" value="1"/>
</dbReference>
<protein>
    <recommendedName>
        <fullName evidence="2 5">Basal-body rod modification protein FlgD</fullName>
    </recommendedName>
</protein>
<dbReference type="AlphaFoldDB" id="A0A1Y0CWR5"/>
<evidence type="ECO:0000256" key="1">
    <source>
        <dbReference type="ARBA" id="ARBA00010577"/>
    </source>
</evidence>
<dbReference type="Gene3D" id="2.30.30.910">
    <property type="match status" value="1"/>
</dbReference>
<evidence type="ECO:0000256" key="5">
    <source>
        <dbReference type="RuleBase" id="RU362076"/>
    </source>
</evidence>
<reference evidence="9" key="1">
    <citation type="submission" date="2017-05" db="EMBL/GenBank/DDBJ databases">
        <authorList>
            <person name="Sung H."/>
        </authorList>
    </citation>
    <scope>NUCLEOTIDE SEQUENCE [LARGE SCALE GENOMIC DNA]</scope>
    <source>
        <strain evidence="9">AMac2203</strain>
    </source>
</reference>
<sequence>MQINQDYLDGMKWPGEQSPAEKAKDPSRAQLGQEDFFALMTQQLAYQDPFKPADNSDMIAQMTAFTSADGISKMGEQLSGLSEVMTSSQALQASSLVGQKVLLPSNIAYWDQAEPVDGVAVTGEGANNVLVRIENEQGQLVRSIALEGPQRGNVPFTWDGLQENGEPAVAGRYKIKISGLVNDKREDLNALAFGRVDSVTLGSANSPTLVNLSGLGGVPLNQVLEIAGRKAA</sequence>
<accession>A0A1Y0CWR5</accession>
<comment type="similarity">
    <text evidence="1 5">Belongs to the FlgD family.</text>
</comment>
<keyword evidence="8" id="KW-0282">Flagellum</keyword>
<evidence type="ECO:0000313" key="8">
    <source>
        <dbReference type="EMBL" id="ART79752.1"/>
    </source>
</evidence>
<dbReference type="OrthoDB" id="9785233at2"/>
<dbReference type="EMBL" id="CP021376">
    <property type="protein sequence ID" value="ART79752.1"/>
    <property type="molecule type" value="Genomic_DNA"/>
</dbReference>
<gene>
    <name evidence="8" type="ORF">CBP12_05965</name>
</gene>
<dbReference type="Pfam" id="PF03963">
    <property type="entry name" value="FlgD"/>
    <property type="match status" value="1"/>
</dbReference>
<evidence type="ECO:0000256" key="6">
    <source>
        <dbReference type="SAM" id="MobiDB-lite"/>
    </source>
</evidence>
<dbReference type="InterPro" id="IPR025963">
    <property type="entry name" value="FLgD_Tudor"/>
</dbReference>
<dbReference type="InterPro" id="IPR005648">
    <property type="entry name" value="FlgD"/>
</dbReference>
<dbReference type="RefSeq" id="WP_086963628.1">
    <property type="nucleotide sequence ID" value="NZ_CP021376.1"/>
</dbReference>
<dbReference type="GO" id="GO:0016614">
    <property type="term" value="F:oxidoreductase activity, acting on CH-OH group of donors"/>
    <property type="evidence" value="ECO:0007669"/>
    <property type="project" value="InterPro"/>
</dbReference>
<comment type="function">
    <text evidence="4 5">Required for flagellar hook formation. May act as a scaffolding protein.</text>
</comment>
<dbReference type="GO" id="GO:0050660">
    <property type="term" value="F:flavin adenine dinucleotide binding"/>
    <property type="evidence" value="ECO:0007669"/>
    <property type="project" value="InterPro"/>
</dbReference>
<evidence type="ECO:0000313" key="9">
    <source>
        <dbReference type="Proteomes" id="UP000243793"/>
    </source>
</evidence>
<dbReference type="GO" id="GO:0044781">
    <property type="term" value="P:bacterial-type flagellum organization"/>
    <property type="evidence" value="ECO:0007669"/>
    <property type="project" value="UniProtKB-UniRule"/>
</dbReference>
<dbReference type="InterPro" id="IPR025965">
    <property type="entry name" value="FlgD/Vpr_Ig-like"/>
</dbReference>
<organism evidence="8 9">
    <name type="scientific">Oceanisphaera avium</name>
    <dbReference type="NCBI Taxonomy" id="1903694"/>
    <lineage>
        <taxon>Bacteria</taxon>
        <taxon>Pseudomonadati</taxon>
        <taxon>Pseudomonadota</taxon>
        <taxon>Gammaproteobacteria</taxon>
        <taxon>Aeromonadales</taxon>
        <taxon>Aeromonadaceae</taxon>
        <taxon>Oceanisphaera</taxon>
    </lineage>
</organism>
<keyword evidence="9" id="KW-1185">Reference proteome</keyword>
<feature type="region of interest" description="Disordered" evidence="6">
    <location>
        <begin position="1"/>
        <end position="28"/>
    </location>
</feature>
<dbReference type="Gene3D" id="2.60.40.4070">
    <property type="match status" value="1"/>
</dbReference>
<evidence type="ECO:0000256" key="4">
    <source>
        <dbReference type="ARBA" id="ARBA00024746"/>
    </source>
</evidence>
<dbReference type="Proteomes" id="UP000243793">
    <property type="component" value="Chromosome"/>
</dbReference>
<keyword evidence="8" id="KW-0966">Cell projection</keyword>
<dbReference type="Pfam" id="PF13861">
    <property type="entry name" value="FLgD_tudor"/>
    <property type="match status" value="1"/>
</dbReference>
<feature type="domain" description="Glucose-methanol-choline oxidoreductase N-terminal" evidence="7">
    <location>
        <begin position="202"/>
        <end position="216"/>
    </location>
</feature>
<keyword evidence="3 5" id="KW-1005">Bacterial flagellum biogenesis</keyword>
<dbReference type="InterPro" id="IPR000172">
    <property type="entry name" value="GMC_OxRdtase_N"/>
</dbReference>
<keyword evidence="8" id="KW-0969">Cilium</keyword>
<evidence type="ECO:0000259" key="7">
    <source>
        <dbReference type="PROSITE" id="PS00624"/>
    </source>
</evidence>
<evidence type="ECO:0000256" key="3">
    <source>
        <dbReference type="ARBA" id="ARBA00022795"/>
    </source>
</evidence>
<name>A0A1Y0CWR5_9GAMM</name>
<dbReference type="KEGG" id="ocm:CBP12_05965"/>
<evidence type="ECO:0000256" key="2">
    <source>
        <dbReference type="ARBA" id="ARBA00016013"/>
    </source>
</evidence>
<proteinExistence type="inferred from homology"/>
<dbReference type="Pfam" id="PF13860">
    <property type="entry name" value="FlgD_ig"/>
    <property type="match status" value="1"/>
</dbReference>